<dbReference type="RefSeq" id="WP_168221591.1">
    <property type="nucleotide sequence ID" value="NZ_CP042997.1"/>
</dbReference>
<gene>
    <name evidence="6" type="primary">resA_2</name>
    <name evidence="6" type="ORF">OJF2_07980</name>
</gene>
<keyword evidence="4" id="KW-0676">Redox-active center</keyword>
<evidence type="ECO:0000313" key="7">
    <source>
        <dbReference type="Proteomes" id="UP000324233"/>
    </source>
</evidence>
<evidence type="ECO:0000256" key="2">
    <source>
        <dbReference type="ARBA" id="ARBA00022748"/>
    </source>
</evidence>
<evidence type="ECO:0000256" key="4">
    <source>
        <dbReference type="ARBA" id="ARBA00023284"/>
    </source>
</evidence>
<dbReference type="InterPro" id="IPR000866">
    <property type="entry name" value="AhpC/TSA"/>
</dbReference>
<comment type="subcellular location">
    <subcellularLocation>
        <location evidence="1">Cell envelope</location>
    </subcellularLocation>
</comment>
<dbReference type="PROSITE" id="PS51352">
    <property type="entry name" value="THIOREDOXIN_2"/>
    <property type="match status" value="1"/>
</dbReference>
<dbReference type="EMBL" id="CP042997">
    <property type="protein sequence ID" value="QEH32328.1"/>
    <property type="molecule type" value="Genomic_DNA"/>
</dbReference>
<evidence type="ECO:0000313" key="6">
    <source>
        <dbReference type="EMBL" id="QEH32328.1"/>
    </source>
</evidence>
<dbReference type="PANTHER" id="PTHR42852">
    <property type="entry name" value="THIOL:DISULFIDE INTERCHANGE PROTEIN DSBE"/>
    <property type="match status" value="1"/>
</dbReference>
<dbReference type="Gene3D" id="3.40.30.10">
    <property type="entry name" value="Glutaredoxin"/>
    <property type="match status" value="1"/>
</dbReference>
<evidence type="ECO:0000256" key="1">
    <source>
        <dbReference type="ARBA" id="ARBA00004196"/>
    </source>
</evidence>
<dbReference type="InterPro" id="IPR050553">
    <property type="entry name" value="Thioredoxin_ResA/DsbE_sf"/>
</dbReference>
<feature type="domain" description="Thioredoxin" evidence="5">
    <location>
        <begin position="265"/>
        <end position="407"/>
    </location>
</feature>
<dbReference type="GO" id="GO:0016491">
    <property type="term" value="F:oxidoreductase activity"/>
    <property type="evidence" value="ECO:0007669"/>
    <property type="project" value="InterPro"/>
</dbReference>
<dbReference type="Proteomes" id="UP000324233">
    <property type="component" value="Chromosome"/>
</dbReference>
<dbReference type="AlphaFoldDB" id="A0A5B9VVR4"/>
<dbReference type="CDD" id="cd02966">
    <property type="entry name" value="TlpA_like_family"/>
    <property type="match status" value="1"/>
</dbReference>
<dbReference type="KEGG" id="agv:OJF2_07980"/>
<dbReference type="GO" id="GO:0030313">
    <property type="term" value="C:cell envelope"/>
    <property type="evidence" value="ECO:0007669"/>
    <property type="project" value="UniProtKB-SubCell"/>
</dbReference>
<keyword evidence="3" id="KW-1015">Disulfide bond</keyword>
<accession>A0A5B9VVR4</accession>
<keyword evidence="2" id="KW-0201">Cytochrome c-type biogenesis</keyword>
<dbReference type="InterPro" id="IPR036249">
    <property type="entry name" value="Thioredoxin-like_sf"/>
</dbReference>
<dbReference type="InterPro" id="IPR013766">
    <property type="entry name" value="Thioredoxin_domain"/>
</dbReference>
<evidence type="ECO:0000259" key="5">
    <source>
        <dbReference type="PROSITE" id="PS51352"/>
    </source>
</evidence>
<dbReference type="SUPFAM" id="SSF52833">
    <property type="entry name" value="Thioredoxin-like"/>
    <property type="match status" value="1"/>
</dbReference>
<keyword evidence="7" id="KW-1185">Reference proteome</keyword>
<protein>
    <submittedName>
        <fullName evidence="6">Thiol-disulfide oxidoreductase ResA</fullName>
    </submittedName>
</protein>
<dbReference type="Pfam" id="PF00578">
    <property type="entry name" value="AhpC-TSA"/>
    <property type="match status" value="1"/>
</dbReference>
<dbReference type="GO" id="GO:0017004">
    <property type="term" value="P:cytochrome complex assembly"/>
    <property type="evidence" value="ECO:0007669"/>
    <property type="project" value="UniProtKB-KW"/>
</dbReference>
<dbReference type="GO" id="GO:0016209">
    <property type="term" value="F:antioxidant activity"/>
    <property type="evidence" value="ECO:0007669"/>
    <property type="project" value="InterPro"/>
</dbReference>
<dbReference type="PANTHER" id="PTHR42852:SF6">
    <property type="entry name" value="THIOL:DISULFIDE INTERCHANGE PROTEIN DSBE"/>
    <property type="match status" value="1"/>
</dbReference>
<name>A0A5B9VVR4_9BACT</name>
<evidence type="ECO:0000256" key="3">
    <source>
        <dbReference type="ARBA" id="ARBA00023157"/>
    </source>
</evidence>
<organism evidence="6 7">
    <name type="scientific">Aquisphaera giovannonii</name>
    <dbReference type="NCBI Taxonomy" id="406548"/>
    <lineage>
        <taxon>Bacteria</taxon>
        <taxon>Pseudomonadati</taxon>
        <taxon>Planctomycetota</taxon>
        <taxon>Planctomycetia</taxon>
        <taxon>Isosphaerales</taxon>
        <taxon>Isosphaeraceae</taxon>
        <taxon>Aquisphaera</taxon>
    </lineage>
</organism>
<proteinExistence type="predicted"/>
<reference evidence="6 7" key="1">
    <citation type="submission" date="2019-08" db="EMBL/GenBank/DDBJ databases">
        <title>Deep-cultivation of Planctomycetes and their phenomic and genomic characterization uncovers novel biology.</title>
        <authorList>
            <person name="Wiegand S."/>
            <person name="Jogler M."/>
            <person name="Boedeker C."/>
            <person name="Pinto D."/>
            <person name="Vollmers J."/>
            <person name="Rivas-Marin E."/>
            <person name="Kohn T."/>
            <person name="Peeters S.H."/>
            <person name="Heuer A."/>
            <person name="Rast P."/>
            <person name="Oberbeckmann S."/>
            <person name="Bunk B."/>
            <person name="Jeske O."/>
            <person name="Meyerdierks A."/>
            <person name="Storesund J.E."/>
            <person name="Kallscheuer N."/>
            <person name="Luecker S."/>
            <person name="Lage O.M."/>
            <person name="Pohl T."/>
            <person name="Merkel B.J."/>
            <person name="Hornburger P."/>
            <person name="Mueller R.-W."/>
            <person name="Bruemmer F."/>
            <person name="Labrenz M."/>
            <person name="Spormann A.M."/>
            <person name="Op den Camp H."/>
            <person name="Overmann J."/>
            <person name="Amann R."/>
            <person name="Jetten M.S.M."/>
            <person name="Mascher T."/>
            <person name="Medema M.H."/>
            <person name="Devos D.P."/>
            <person name="Kaster A.-K."/>
            <person name="Ovreas L."/>
            <person name="Rohde M."/>
            <person name="Galperin M.Y."/>
            <person name="Jogler C."/>
        </authorList>
    </citation>
    <scope>NUCLEOTIDE SEQUENCE [LARGE SCALE GENOMIC DNA]</scope>
    <source>
        <strain evidence="6 7">OJF2</strain>
    </source>
</reference>
<sequence>MTSLLVAFVLAGFADDPVKADGSAMRRYEAFVKEYDAALKAWDERYSPGGKPTPEDRAIDRYRDWPGWSFLPRAAAMAGGKADDPGTVAAFFWVGEQVRSVGLNDDAMYSTFERLLGRLTPDDLARFDGGERLRDGFRYVFMRPSPATEAFLEKAMADGPDRSARGRAGLALAKLLKAKVMMRRDPWYERPDLTPFQKYLASRRDRRLDDYFRGCDPSKTRAAAVAALRRTIAEFADVVYTPRLKGEPITVGDVAEMELNELDNLQVGMVAPDTRGVDVDGKPLRLSDSRGKVVLLSFWGSWCGPCMEMVPHERALIERLKGKPFAILGVNSDDTPEKARAVMAREKMTWPSWFDGGRVGGPIAGAWNAGPWPTLYVLDAEGKIRFKGHGPTGLDAAVDAAFAPIPAAGR</sequence>